<gene>
    <name evidence="3" type="ORF">Acr_19g0007360</name>
</gene>
<sequence>MELKFLNKPALLVLTGRHIKGEDGSSIKIALNDVVTGDVVKSGPEASAKVEIAVLQVDPDGDEGQDWTPVEFKLNIVMERKANLRKNAFVKLKEGTGLIGDKKHNLPSLSDEILGQGMSDKALNRTVEHGLKWIHDDKHFYYHPGSQPITRVVFNDVGQVMERLVESNYVPVADLSENEKATQKLVASAFEHLGDVITYDESSSTSLQIPSVPNVGTRTNLTNPYAGQQTDENGSLCAGADRAVPIDNAQSRKGSKMRPCADIFAEDNG</sequence>
<evidence type="ECO:0000259" key="1">
    <source>
        <dbReference type="Pfam" id="PF07887"/>
    </source>
</evidence>
<feature type="domain" description="Calmodulin binding protein-like N-terminal" evidence="1">
    <location>
        <begin position="1"/>
        <end position="104"/>
    </location>
</feature>
<comment type="caution">
    <text evidence="3">The sequence shown here is derived from an EMBL/GenBank/DDBJ whole genome shotgun (WGS) entry which is preliminary data.</text>
</comment>
<evidence type="ECO:0000313" key="4">
    <source>
        <dbReference type="Proteomes" id="UP000585474"/>
    </source>
</evidence>
<dbReference type="EMBL" id="BJWL01000019">
    <property type="protein sequence ID" value="GFZ07799.1"/>
    <property type="molecule type" value="Genomic_DNA"/>
</dbReference>
<dbReference type="GO" id="GO:0005516">
    <property type="term" value="F:calmodulin binding"/>
    <property type="evidence" value="ECO:0007669"/>
    <property type="project" value="InterPro"/>
</dbReference>
<feature type="domain" description="Calmodulin binding protein C-terminal" evidence="2">
    <location>
        <begin position="138"/>
        <end position="199"/>
    </location>
</feature>
<dbReference type="GO" id="GO:0080142">
    <property type="term" value="P:regulation of salicylic acid biosynthetic process"/>
    <property type="evidence" value="ECO:0007669"/>
    <property type="project" value="TreeGrafter"/>
</dbReference>
<dbReference type="OrthoDB" id="899842at2759"/>
<dbReference type="InterPro" id="IPR046831">
    <property type="entry name" value="Calmodulin_bind_N"/>
</dbReference>
<evidence type="ECO:0000313" key="3">
    <source>
        <dbReference type="EMBL" id="GFZ07799.1"/>
    </source>
</evidence>
<evidence type="ECO:0008006" key="5">
    <source>
        <dbReference type="Google" id="ProtNLM"/>
    </source>
</evidence>
<keyword evidence="4" id="KW-1185">Reference proteome</keyword>
<dbReference type="InterPro" id="IPR046829">
    <property type="entry name" value="Calmod_bind_C"/>
</dbReference>
<evidence type="ECO:0000259" key="2">
    <source>
        <dbReference type="Pfam" id="PF20452"/>
    </source>
</evidence>
<dbReference type="Pfam" id="PF07887">
    <property type="entry name" value="Calmodulin_bind"/>
    <property type="match status" value="1"/>
</dbReference>
<dbReference type="PANTHER" id="PTHR31713:SF14">
    <property type="entry name" value="CALMODULIN-BINDING PROTEIN 60 A"/>
    <property type="match status" value="1"/>
</dbReference>
<proteinExistence type="predicted"/>
<name>A0A7J0GAI1_9ERIC</name>
<dbReference type="Proteomes" id="UP000585474">
    <property type="component" value="Unassembled WGS sequence"/>
</dbReference>
<dbReference type="Pfam" id="PF20452">
    <property type="entry name" value="Calmod_bind_C"/>
    <property type="match status" value="1"/>
</dbReference>
<dbReference type="PANTHER" id="PTHR31713">
    <property type="entry name" value="OS02G0177800 PROTEIN"/>
    <property type="match status" value="1"/>
</dbReference>
<accession>A0A7J0GAI1</accession>
<dbReference type="GO" id="GO:0005634">
    <property type="term" value="C:nucleus"/>
    <property type="evidence" value="ECO:0007669"/>
    <property type="project" value="TreeGrafter"/>
</dbReference>
<dbReference type="GO" id="GO:0043565">
    <property type="term" value="F:sequence-specific DNA binding"/>
    <property type="evidence" value="ECO:0007669"/>
    <property type="project" value="TreeGrafter"/>
</dbReference>
<organism evidence="3 4">
    <name type="scientific">Actinidia rufa</name>
    <dbReference type="NCBI Taxonomy" id="165716"/>
    <lineage>
        <taxon>Eukaryota</taxon>
        <taxon>Viridiplantae</taxon>
        <taxon>Streptophyta</taxon>
        <taxon>Embryophyta</taxon>
        <taxon>Tracheophyta</taxon>
        <taxon>Spermatophyta</taxon>
        <taxon>Magnoliopsida</taxon>
        <taxon>eudicotyledons</taxon>
        <taxon>Gunneridae</taxon>
        <taxon>Pentapetalae</taxon>
        <taxon>asterids</taxon>
        <taxon>Ericales</taxon>
        <taxon>Actinidiaceae</taxon>
        <taxon>Actinidia</taxon>
    </lineage>
</organism>
<dbReference type="InterPro" id="IPR012416">
    <property type="entry name" value="CBP60"/>
</dbReference>
<reference evidence="3 4" key="1">
    <citation type="submission" date="2019-07" db="EMBL/GenBank/DDBJ databases">
        <title>De Novo Assembly of kiwifruit Actinidia rufa.</title>
        <authorList>
            <person name="Sugita-Konishi S."/>
            <person name="Sato K."/>
            <person name="Mori E."/>
            <person name="Abe Y."/>
            <person name="Kisaki G."/>
            <person name="Hamano K."/>
            <person name="Suezawa K."/>
            <person name="Otani M."/>
            <person name="Fukuda T."/>
            <person name="Manabe T."/>
            <person name="Gomi K."/>
            <person name="Tabuchi M."/>
            <person name="Akimitsu K."/>
            <person name="Kataoka I."/>
        </authorList>
    </citation>
    <scope>NUCLEOTIDE SEQUENCE [LARGE SCALE GENOMIC DNA]</scope>
    <source>
        <strain evidence="4">cv. Fuchu</strain>
    </source>
</reference>
<protein>
    <recommendedName>
        <fullName evidence="5">Calmodulin binding protein-like protein</fullName>
    </recommendedName>
</protein>
<dbReference type="AlphaFoldDB" id="A0A7J0GAI1"/>
<dbReference type="GO" id="GO:0003700">
    <property type="term" value="F:DNA-binding transcription factor activity"/>
    <property type="evidence" value="ECO:0007669"/>
    <property type="project" value="TreeGrafter"/>
</dbReference>